<dbReference type="EMBL" id="JARBDR010000921">
    <property type="protein sequence ID" value="KAJ8299752.1"/>
    <property type="molecule type" value="Genomic_DNA"/>
</dbReference>
<keyword evidence="1" id="KW-0479">Metal-binding</keyword>
<name>A0ABQ9E3A0_TEGGR</name>
<organism evidence="5 6">
    <name type="scientific">Tegillarca granosa</name>
    <name type="common">Malaysian cockle</name>
    <name type="synonym">Anadara granosa</name>
    <dbReference type="NCBI Taxonomy" id="220873"/>
    <lineage>
        <taxon>Eukaryota</taxon>
        <taxon>Metazoa</taxon>
        <taxon>Spiralia</taxon>
        <taxon>Lophotrochozoa</taxon>
        <taxon>Mollusca</taxon>
        <taxon>Bivalvia</taxon>
        <taxon>Autobranchia</taxon>
        <taxon>Pteriomorphia</taxon>
        <taxon>Arcoida</taxon>
        <taxon>Arcoidea</taxon>
        <taxon>Arcidae</taxon>
        <taxon>Tegillarca</taxon>
    </lineage>
</organism>
<evidence type="ECO:0000256" key="1">
    <source>
        <dbReference type="ARBA" id="ARBA00022723"/>
    </source>
</evidence>
<proteinExistence type="predicted"/>
<keyword evidence="6" id="KW-1185">Reference proteome</keyword>
<evidence type="ECO:0000256" key="2">
    <source>
        <dbReference type="ARBA" id="ARBA00022771"/>
    </source>
</evidence>
<evidence type="ECO:0000313" key="5">
    <source>
        <dbReference type="EMBL" id="KAJ8299752.1"/>
    </source>
</evidence>
<dbReference type="InterPro" id="IPR007588">
    <property type="entry name" value="Znf_FLYWCH"/>
</dbReference>
<accession>A0ABQ9E3A0</accession>
<gene>
    <name evidence="5" type="ORF">KUTeg_023812</name>
</gene>
<keyword evidence="3" id="KW-0862">Zinc</keyword>
<dbReference type="Pfam" id="PF04500">
    <property type="entry name" value="FLYWCH"/>
    <property type="match status" value="1"/>
</dbReference>
<evidence type="ECO:0000256" key="3">
    <source>
        <dbReference type="ARBA" id="ARBA00022833"/>
    </source>
</evidence>
<evidence type="ECO:0000313" key="6">
    <source>
        <dbReference type="Proteomes" id="UP001217089"/>
    </source>
</evidence>
<comment type="caution">
    <text evidence="5">The sequence shown here is derived from an EMBL/GenBank/DDBJ whole genome shotgun (WGS) entry which is preliminary data.</text>
</comment>
<keyword evidence="2" id="KW-0863">Zinc-finger</keyword>
<feature type="domain" description="FLYWCH-type" evidence="4">
    <location>
        <begin position="10"/>
        <end position="66"/>
    </location>
</feature>
<protein>
    <recommendedName>
        <fullName evidence="4">FLYWCH-type domain-containing protein</fullName>
    </recommendedName>
</protein>
<sequence>MAGAQVQVKYVQTKRGHQSLVHNGYRYNVKFRRNDRTYWKCHLKTCSATVNTHNGIIVKFRHLHNHQPEHEQLKVNEILESIKKRCREEVVPVPTIYEEEVSKLRTPEWDDDMHHMEEQLPTFHSCKTSLYHQRENDEVQKLVRRAAVLPLIPSASVEDVWLNALESINEADIDINTTPFCDYVTEYWVENNRDIWNHFENEGPRKTNHLEGWHNKLKKQVRYKFNSLSSSVPLQFPSNISGKRQKEAMNLHSALIYHI</sequence>
<evidence type="ECO:0000259" key="4">
    <source>
        <dbReference type="Pfam" id="PF04500"/>
    </source>
</evidence>
<dbReference type="Gene3D" id="2.20.25.240">
    <property type="match status" value="1"/>
</dbReference>
<dbReference type="Proteomes" id="UP001217089">
    <property type="component" value="Unassembled WGS sequence"/>
</dbReference>
<reference evidence="5 6" key="1">
    <citation type="submission" date="2022-12" db="EMBL/GenBank/DDBJ databases">
        <title>Chromosome-level genome of Tegillarca granosa.</title>
        <authorList>
            <person name="Kim J."/>
        </authorList>
    </citation>
    <scope>NUCLEOTIDE SEQUENCE [LARGE SCALE GENOMIC DNA]</scope>
    <source>
        <strain evidence="5">Teg-2019</strain>
        <tissue evidence="5">Adductor muscle</tissue>
    </source>
</reference>